<dbReference type="AlphaFoldDB" id="B1ZZY6"/>
<accession>B1ZZY6</accession>
<sequence length="106" mass="12018">MFSAAKDAITSRAARTFLNQRMARYGEIQSLQLDSKNKSGEVVCTLIGEAEPIKIRIDRYEVRQNGGETLVRLGQFTCNRPWLENLLNDYGRDREIPVPSWATSAL</sequence>
<dbReference type="RefSeq" id="WP_012376850.1">
    <property type="nucleotide sequence ID" value="NC_010571.1"/>
</dbReference>
<keyword evidence="2" id="KW-1185">Reference proteome</keyword>
<dbReference type="HOGENOM" id="CLU_168141_0_0_0"/>
<dbReference type="EMBL" id="CP001032">
    <property type="protein sequence ID" value="ACB77322.1"/>
    <property type="molecule type" value="Genomic_DNA"/>
</dbReference>
<evidence type="ECO:0000313" key="2">
    <source>
        <dbReference type="Proteomes" id="UP000007013"/>
    </source>
</evidence>
<dbReference type="eggNOG" id="ENOG503382A">
    <property type="taxonomic scope" value="Bacteria"/>
</dbReference>
<reference evidence="1 2" key="1">
    <citation type="journal article" date="2011" name="J. Bacteriol.">
        <title>Genome sequence of the verrucomicrobium Opitutus terrae PB90-1, an abundant inhabitant of rice paddy soil ecosystems.</title>
        <authorList>
            <person name="van Passel M.W."/>
            <person name="Kant R."/>
            <person name="Palva A."/>
            <person name="Copeland A."/>
            <person name="Lucas S."/>
            <person name="Lapidus A."/>
            <person name="Glavina del Rio T."/>
            <person name="Pitluck S."/>
            <person name="Goltsman E."/>
            <person name="Clum A."/>
            <person name="Sun H."/>
            <person name="Schmutz J."/>
            <person name="Larimer F.W."/>
            <person name="Land M.L."/>
            <person name="Hauser L."/>
            <person name="Kyrpides N."/>
            <person name="Mikhailova N."/>
            <person name="Richardson P.P."/>
            <person name="Janssen P.H."/>
            <person name="de Vos W.M."/>
            <person name="Smidt H."/>
        </authorList>
    </citation>
    <scope>NUCLEOTIDE SEQUENCE [LARGE SCALE GENOMIC DNA]</scope>
    <source>
        <strain evidence="2">DSM 11246 / JCM 15787 / PB90-1</strain>
    </source>
</reference>
<dbReference type="KEGG" id="ote:Oter_4048"/>
<organism evidence="1 2">
    <name type="scientific">Opitutus terrae (strain DSM 11246 / JCM 15787 / PB90-1)</name>
    <dbReference type="NCBI Taxonomy" id="452637"/>
    <lineage>
        <taxon>Bacteria</taxon>
        <taxon>Pseudomonadati</taxon>
        <taxon>Verrucomicrobiota</taxon>
        <taxon>Opitutia</taxon>
        <taxon>Opitutales</taxon>
        <taxon>Opitutaceae</taxon>
        <taxon>Opitutus</taxon>
    </lineage>
</organism>
<name>B1ZZY6_OPITP</name>
<evidence type="ECO:0000313" key="1">
    <source>
        <dbReference type="EMBL" id="ACB77322.1"/>
    </source>
</evidence>
<proteinExistence type="predicted"/>
<dbReference type="Proteomes" id="UP000007013">
    <property type="component" value="Chromosome"/>
</dbReference>
<gene>
    <name evidence="1" type="ordered locus">Oter_4048</name>
</gene>
<protein>
    <submittedName>
        <fullName evidence="1">Uncharacterized protein</fullName>
    </submittedName>
</protein>
<dbReference type="STRING" id="452637.Oter_4048"/>
<dbReference type="OrthoDB" id="196806at2"/>